<comment type="caution">
    <text evidence="2">The sequence shown here is derived from an EMBL/GenBank/DDBJ whole genome shotgun (WGS) entry which is preliminary data.</text>
</comment>
<name>A0ABT8IYX2_9MICO</name>
<sequence>MSLTRKRKKELKRLRSGAEDLWTQQQEVLANANALAAEARKQAAYYTREEIAPRVRDGYDTYVRPAAETAKSTASRYAGAARERVVGDVIPAVGTAVGTALSVVDHARAARAAAFSGDFSKAAKQLTKKPTPKKSGPGAGGVVAIVVGIVAAVGVLYAVWQTFRADDELWVADEEPTTPASSSAPASGAEL</sequence>
<accession>A0ABT8IYX2</accession>
<gene>
    <name evidence="2" type="ORF">P5G59_12730</name>
</gene>
<reference evidence="2" key="1">
    <citation type="submission" date="2023-03" db="EMBL/GenBank/DDBJ databases">
        <title>MT1 and MT2 Draft Genomes of Novel Species.</title>
        <authorList>
            <person name="Venkateswaran K."/>
        </authorList>
    </citation>
    <scope>NUCLEOTIDE SEQUENCE</scope>
    <source>
        <strain evidence="2">F6_8S_P_1A</strain>
    </source>
</reference>
<organism evidence="2 3">
    <name type="scientific">Leifsonia virtsii</name>
    <dbReference type="NCBI Taxonomy" id="3035915"/>
    <lineage>
        <taxon>Bacteria</taxon>
        <taxon>Bacillati</taxon>
        <taxon>Actinomycetota</taxon>
        <taxon>Actinomycetes</taxon>
        <taxon>Micrococcales</taxon>
        <taxon>Microbacteriaceae</taxon>
        <taxon>Leifsonia</taxon>
    </lineage>
</organism>
<evidence type="ECO:0000313" key="2">
    <source>
        <dbReference type="EMBL" id="MDN4598011.1"/>
    </source>
</evidence>
<keyword evidence="1" id="KW-1133">Transmembrane helix</keyword>
<proteinExistence type="predicted"/>
<feature type="transmembrane region" description="Helical" evidence="1">
    <location>
        <begin position="138"/>
        <end position="160"/>
    </location>
</feature>
<keyword evidence="1" id="KW-0812">Transmembrane</keyword>
<dbReference type="RefSeq" id="WP_301219361.1">
    <property type="nucleotide sequence ID" value="NZ_JAROCB010000003.1"/>
</dbReference>
<keyword evidence="1" id="KW-0472">Membrane</keyword>
<evidence type="ECO:0000313" key="3">
    <source>
        <dbReference type="Proteomes" id="UP001174210"/>
    </source>
</evidence>
<dbReference type="EMBL" id="JAROCB010000003">
    <property type="protein sequence ID" value="MDN4598011.1"/>
    <property type="molecule type" value="Genomic_DNA"/>
</dbReference>
<keyword evidence="3" id="KW-1185">Reference proteome</keyword>
<evidence type="ECO:0008006" key="4">
    <source>
        <dbReference type="Google" id="ProtNLM"/>
    </source>
</evidence>
<dbReference type="Proteomes" id="UP001174210">
    <property type="component" value="Unassembled WGS sequence"/>
</dbReference>
<protein>
    <recommendedName>
        <fullName evidence="4">DNA helicase</fullName>
    </recommendedName>
</protein>
<evidence type="ECO:0000256" key="1">
    <source>
        <dbReference type="SAM" id="Phobius"/>
    </source>
</evidence>